<dbReference type="CDD" id="cd00172">
    <property type="entry name" value="serpin"/>
    <property type="match status" value="1"/>
</dbReference>
<proteinExistence type="inferred from homology"/>
<dbReference type="Pfam" id="PF00079">
    <property type="entry name" value="Serpin"/>
    <property type="match status" value="1"/>
</dbReference>
<dbReference type="InterPro" id="IPR000215">
    <property type="entry name" value="Serpin_fam"/>
</dbReference>
<evidence type="ECO:0000256" key="4">
    <source>
        <dbReference type="RuleBase" id="RU000411"/>
    </source>
</evidence>
<dbReference type="GO" id="GO:0004867">
    <property type="term" value="F:serine-type endopeptidase inhibitor activity"/>
    <property type="evidence" value="ECO:0007669"/>
    <property type="project" value="UniProtKB-KW"/>
</dbReference>
<evidence type="ECO:0000313" key="6">
    <source>
        <dbReference type="Proteomes" id="UP000504634"/>
    </source>
</evidence>
<dbReference type="Proteomes" id="UP000504634">
    <property type="component" value="Unplaced"/>
</dbReference>
<dbReference type="GO" id="GO:0005615">
    <property type="term" value="C:extracellular space"/>
    <property type="evidence" value="ECO:0007669"/>
    <property type="project" value="InterPro"/>
</dbReference>
<dbReference type="PROSITE" id="PS00284">
    <property type="entry name" value="SERPIN"/>
    <property type="match status" value="1"/>
</dbReference>
<dbReference type="InterPro" id="IPR023796">
    <property type="entry name" value="Serpin_dom"/>
</dbReference>
<comment type="similarity">
    <text evidence="1 4">Belongs to the serpin family.</text>
</comment>
<keyword evidence="3 7" id="KW-0722">Serine protease inhibitor</keyword>
<protein>
    <submittedName>
        <fullName evidence="7">Serine protease inhibitor 42Dd-like</fullName>
    </submittedName>
</protein>
<dbReference type="OrthoDB" id="671595at2759"/>
<dbReference type="Gene3D" id="2.30.39.10">
    <property type="entry name" value="Alpha-1-antitrypsin, domain 1"/>
    <property type="match status" value="1"/>
</dbReference>
<keyword evidence="2 7" id="KW-0646">Protease inhibitor</keyword>
<dbReference type="SUPFAM" id="SSF56574">
    <property type="entry name" value="Serpins"/>
    <property type="match status" value="1"/>
</dbReference>
<dbReference type="AlphaFoldDB" id="A0A6J2UGB4"/>
<dbReference type="RefSeq" id="XP_030387496.1">
    <property type="nucleotide sequence ID" value="XM_030531636.1"/>
</dbReference>
<feature type="domain" description="Serpin" evidence="5">
    <location>
        <begin position="1"/>
        <end position="351"/>
    </location>
</feature>
<accession>A0A6J2UGB4</accession>
<dbReference type="PANTHER" id="PTHR11461">
    <property type="entry name" value="SERINE PROTEASE INHIBITOR, SERPIN"/>
    <property type="match status" value="1"/>
</dbReference>
<evidence type="ECO:0000256" key="1">
    <source>
        <dbReference type="ARBA" id="ARBA00009500"/>
    </source>
</evidence>
<organism evidence="6 7">
    <name type="scientific">Drosophila lebanonensis</name>
    <name type="common">Fruit fly</name>
    <name type="synonym">Scaptodrosophila lebanonensis</name>
    <dbReference type="NCBI Taxonomy" id="7225"/>
    <lineage>
        <taxon>Eukaryota</taxon>
        <taxon>Metazoa</taxon>
        <taxon>Ecdysozoa</taxon>
        <taxon>Arthropoda</taxon>
        <taxon>Hexapoda</taxon>
        <taxon>Insecta</taxon>
        <taxon>Pterygota</taxon>
        <taxon>Neoptera</taxon>
        <taxon>Endopterygota</taxon>
        <taxon>Diptera</taxon>
        <taxon>Brachycera</taxon>
        <taxon>Muscomorpha</taxon>
        <taxon>Ephydroidea</taxon>
        <taxon>Drosophilidae</taxon>
        <taxon>Scaptodrosophila</taxon>
    </lineage>
</organism>
<dbReference type="PANTHER" id="PTHR11461:SF211">
    <property type="entry name" value="GH10112P-RELATED"/>
    <property type="match status" value="1"/>
</dbReference>
<reference evidence="7" key="1">
    <citation type="submission" date="2025-08" db="UniProtKB">
        <authorList>
            <consortium name="RefSeq"/>
        </authorList>
    </citation>
    <scope>IDENTIFICATION</scope>
    <source>
        <strain evidence="7">11010-0011.00</strain>
        <tissue evidence="7">Whole body</tissue>
    </source>
</reference>
<dbReference type="InterPro" id="IPR036186">
    <property type="entry name" value="Serpin_sf"/>
</dbReference>
<evidence type="ECO:0000259" key="5">
    <source>
        <dbReference type="SMART" id="SM00093"/>
    </source>
</evidence>
<evidence type="ECO:0000256" key="2">
    <source>
        <dbReference type="ARBA" id="ARBA00022690"/>
    </source>
</evidence>
<sequence>MTSSTKENVFFSHTALQLAFKMLRQITNGATSSEIETALQVDRYDSQQLTGQPTEGYMIGIFNGIFLKSPAKSFKRNINSRLGSIEAIDQEHFPQQLKFINSRIARETDNKIIDPVHIEDYIELDKPNKVVSINAAVLSAQWEFPFQSQKTKPREFYGIEKQLIDFMQFDKIRLPYANLESQKIDAQMLLMPFLRTTRNLKMMILLPSKKSNPAVIVSGQMAFFGKSLVQIAKLAKYTDLEVQIPKFEYKCDVELVPDILDDLNIRNIYQEGKADFSPISESPNLALSSMRHITYIQFNEHGINIDNAKKQTLNDVASLGGSIIQFHANRPFFFAILDDNEIYFTGQFENSS</sequence>
<evidence type="ECO:0000313" key="7">
    <source>
        <dbReference type="RefSeq" id="XP_030387496.1"/>
    </source>
</evidence>
<dbReference type="InterPro" id="IPR042178">
    <property type="entry name" value="Serpin_sf_1"/>
</dbReference>
<name>A0A6J2UGB4_DROLE</name>
<evidence type="ECO:0000256" key="3">
    <source>
        <dbReference type="ARBA" id="ARBA00022900"/>
    </source>
</evidence>
<gene>
    <name evidence="7" type="primary">LOC115634083</name>
</gene>
<dbReference type="SMART" id="SM00093">
    <property type="entry name" value="SERPIN"/>
    <property type="match status" value="1"/>
</dbReference>
<keyword evidence="6" id="KW-1185">Reference proteome</keyword>
<dbReference type="GeneID" id="115634083"/>
<dbReference type="InterPro" id="IPR042185">
    <property type="entry name" value="Serpin_sf_2"/>
</dbReference>
<dbReference type="InterPro" id="IPR023795">
    <property type="entry name" value="Serpin_CS"/>
</dbReference>
<dbReference type="Gene3D" id="3.30.497.10">
    <property type="entry name" value="Antithrombin, subunit I, domain 2"/>
    <property type="match status" value="1"/>
</dbReference>